<dbReference type="GO" id="GO:0015179">
    <property type="term" value="F:L-amino acid transmembrane transporter activity"/>
    <property type="evidence" value="ECO:0007669"/>
    <property type="project" value="TreeGrafter"/>
</dbReference>
<keyword evidence="2 6" id="KW-0812">Transmembrane</keyword>
<feature type="transmembrane region" description="Helical" evidence="6">
    <location>
        <begin position="502"/>
        <end position="524"/>
    </location>
</feature>
<evidence type="ECO:0000256" key="5">
    <source>
        <dbReference type="SAM" id="MobiDB-lite"/>
    </source>
</evidence>
<feature type="domain" description="Amino acid transporter transmembrane" evidence="7">
    <location>
        <begin position="116"/>
        <end position="534"/>
    </location>
</feature>
<evidence type="ECO:0000256" key="2">
    <source>
        <dbReference type="ARBA" id="ARBA00022692"/>
    </source>
</evidence>
<name>A0A9W7CE40_9STRA</name>
<dbReference type="Proteomes" id="UP001165082">
    <property type="component" value="Unassembled WGS sequence"/>
</dbReference>
<dbReference type="EMBL" id="BRXZ01000092">
    <property type="protein sequence ID" value="GMI04897.1"/>
    <property type="molecule type" value="Genomic_DNA"/>
</dbReference>
<gene>
    <name evidence="8" type="ORF">TrRE_jg5082</name>
</gene>
<feature type="transmembrane region" description="Helical" evidence="6">
    <location>
        <begin position="348"/>
        <end position="367"/>
    </location>
</feature>
<evidence type="ECO:0000256" key="4">
    <source>
        <dbReference type="ARBA" id="ARBA00023136"/>
    </source>
</evidence>
<keyword evidence="9" id="KW-1185">Reference proteome</keyword>
<dbReference type="InterPro" id="IPR013057">
    <property type="entry name" value="AA_transpt_TM"/>
</dbReference>
<dbReference type="Pfam" id="PF01490">
    <property type="entry name" value="Aa_trans"/>
    <property type="match status" value="1"/>
</dbReference>
<evidence type="ECO:0000313" key="8">
    <source>
        <dbReference type="EMBL" id="GMI04897.1"/>
    </source>
</evidence>
<proteinExistence type="predicted"/>
<evidence type="ECO:0000256" key="3">
    <source>
        <dbReference type="ARBA" id="ARBA00022989"/>
    </source>
</evidence>
<feature type="transmembrane region" description="Helical" evidence="6">
    <location>
        <begin position="191"/>
        <end position="213"/>
    </location>
</feature>
<evidence type="ECO:0000313" key="9">
    <source>
        <dbReference type="Proteomes" id="UP001165082"/>
    </source>
</evidence>
<comment type="caution">
    <text evidence="8">The sequence shown here is derived from an EMBL/GenBank/DDBJ whole genome shotgun (WGS) entry which is preliminary data.</text>
</comment>
<protein>
    <recommendedName>
        <fullName evidence="7">Amino acid transporter transmembrane domain-containing protein</fullName>
    </recommendedName>
</protein>
<dbReference type="OrthoDB" id="28208at2759"/>
<dbReference type="GO" id="GO:0016020">
    <property type="term" value="C:membrane"/>
    <property type="evidence" value="ECO:0007669"/>
    <property type="project" value="UniProtKB-SubCell"/>
</dbReference>
<feature type="transmembrane region" description="Helical" evidence="6">
    <location>
        <begin position="233"/>
        <end position="252"/>
    </location>
</feature>
<feature type="region of interest" description="Disordered" evidence="5">
    <location>
        <begin position="71"/>
        <end position="99"/>
    </location>
</feature>
<keyword evidence="4 6" id="KW-0472">Membrane</keyword>
<evidence type="ECO:0000259" key="7">
    <source>
        <dbReference type="Pfam" id="PF01490"/>
    </source>
</evidence>
<evidence type="ECO:0000256" key="6">
    <source>
        <dbReference type="SAM" id="Phobius"/>
    </source>
</evidence>
<organism evidence="8 9">
    <name type="scientific">Triparma retinervis</name>
    <dbReference type="NCBI Taxonomy" id="2557542"/>
    <lineage>
        <taxon>Eukaryota</taxon>
        <taxon>Sar</taxon>
        <taxon>Stramenopiles</taxon>
        <taxon>Ochrophyta</taxon>
        <taxon>Bolidophyceae</taxon>
        <taxon>Parmales</taxon>
        <taxon>Triparmaceae</taxon>
        <taxon>Triparma</taxon>
    </lineage>
</organism>
<comment type="subcellular location">
    <subcellularLocation>
        <location evidence="1">Membrane</location>
        <topology evidence="1">Multi-pass membrane protein</topology>
    </subcellularLocation>
</comment>
<feature type="transmembrane region" description="Helical" evidence="6">
    <location>
        <begin position="123"/>
        <end position="142"/>
    </location>
</feature>
<feature type="transmembrane region" description="Helical" evidence="6">
    <location>
        <begin position="479"/>
        <end position="496"/>
    </location>
</feature>
<accession>A0A9W7CE40</accession>
<feature type="transmembrane region" description="Helical" evidence="6">
    <location>
        <begin position="536"/>
        <end position="561"/>
    </location>
</feature>
<dbReference type="PANTHER" id="PTHR22950">
    <property type="entry name" value="AMINO ACID TRANSPORTER"/>
    <property type="match status" value="1"/>
</dbReference>
<dbReference type="PANTHER" id="PTHR22950:SF702">
    <property type="entry name" value="AMINO ACID TRANSPORTER PROTEIN"/>
    <property type="match status" value="1"/>
</dbReference>
<evidence type="ECO:0000256" key="1">
    <source>
        <dbReference type="ARBA" id="ARBA00004141"/>
    </source>
</evidence>
<feature type="transmembrane region" description="Helical" evidence="6">
    <location>
        <begin position="309"/>
        <end position="327"/>
    </location>
</feature>
<feature type="transmembrane region" description="Helical" evidence="6">
    <location>
        <begin position="148"/>
        <end position="170"/>
    </location>
</feature>
<sequence>MPKLNYFTISSQMSSDPNGHLPMPDSALMDLLDEPKKKRGMMSWFRWSSKRERKERVSLRVKTVGYQPDLSPLLNPRASTPNRIGRDVPDNAQNQSTDSLGSPFLTKFKELARMREGSVRSSVFNLCSATLGAGALSLPYAFSQAGLVTSLFLLVLASMSTLLSITLLIRTANKTGGKSYEEITVMLFGRGVGGLVEASIIIFCFGTCVAYIVAVGDILQEGVLDLLPSSVGLTREMLMAVFTGSVMFPLSLNSRINSLRYSSLFGICSIFFLVIVATYHSITTLVNDGWSESWASPEVELWAGSFRDIVSACPVIMFAFTCQVNVFSIYEELERKGERRMKRVSNGAVTVCFIAYLLMGTMGYLDFGPNTQSNILKNYCVRKNPSPLIIASFICITITIIMAFPLNIFPMRYTVEVILARQGGKGQKSGSEEVRMAQLSAGGNDDVGVSVASSKDASFTVDALETSDDSSLGGNLRHFLLTGLITGSALLVALVTPNISVVFQLMGGTTSAFVCFVLPAAFALKLGFTKGTPLHVPTWGLAVGGVLVGAISTVVTLIGIVNPEETKPAIC</sequence>
<dbReference type="AlphaFoldDB" id="A0A9W7CE40"/>
<reference evidence="8" key="1">
    <citation type="submission" date="2022-07" db="EMBL/GenBank/DDBJ databases">
        <title>Genome analysis of Parmales, a sister group of diatoms, reveals the evolutionary specialization of diatoms from phago-mixotrophs to photoautotrophs.</title>
        <authorList>
            <person name="Ban H."/>
            <person name="Sato S."/>
            <person name="Yoshikawa S."/>
            <person name="Kazumasa Y."/>
            <person name="Nakamura Y."/>
            <person name="Ichinomiya M."/>
            <person name="Saitoh K."/>
            <person name="Sato N."/>
            <person name="Blanc-Mathieu R."/>
            <person name="Endo H."/>
            <person name="Kuwata A."/>
            <person name="Ogata H."/>
        </authorList>
    </citation>
    <scope>NUCLEOTIDE SEQUENCE</scope>
</reference>
<feature type="transmembrane region" description="Helical" evidence="6">
    <location>
        <begin position="264"/>
        <end position="282"/>
    </location>
</feature>
<feature type="transmembrane region" description="Helical" evidence="6">
    <location>
        <begin position="387"/>
        <end position="409"/>
    </location>
</feature>
<keyword evidence="3 6" id="KW-1133">Transmembrane helix</keyword>